<feature type="region of interest" description="Disordered" evidence="1">
    <location>
        <begin position="414"/>
        <end position="443"/>
    </location>
</feature>
<feature type="domain" description="LsmAD" evidence="2">
    <location>
        <begin position="115"/>
        <end position="171"/>
    </location>
</feature>
<evidence type="ECO:0000313" key="3">
    <source>
        <dbReference type="EMBL" id="RKP21370.1"/>
    </source>
</evidence>
<dbReference type="GO" id="GO:0034063">
    <property type="term" value="P:stress granule assembly"/>
    <property type="evidence" value="ECO:0007669"/>
    <property type="project" value="TreeGrafter"/>
</dbReference>
<dbReference type="GO" id="GO:0010494">
    <property type="term" value="C:cytoplasmic stress granule"/>
    <property type="evidence" value="ECO:0007669"/>
    <property type="project" value="TreeGrafter"/>
</dbReference>
<name>A0A4P9YRN4_ROZAC</name>
<evidence type="ECO:0000259" key="2">
    <source>
        <dbReference type="SMART" id="SM01272"/>
    </source>
</evidence>
<dbReference type="InterPro" id="IPR045117">
    <property type="entry name" value="ATXN2-like"/>
</dbReference>
<dbReference type="InterPro" id="IPR009604">
    <property type="entry name" value="LsmAD_domain"/>
</dbReference>
<dbReference type="SMART" id="SM01272">
    <property type="entry name" value="LsmAD"/>
    <property type="match status" value="1"/>
</dbReference>
<accession>A0A4P9YRN4</accession>
<proteinExistence type="predicted"/>
<dbReference type="AlphaFoldDB" id="A0A4P9YRN4"/>
<dbReference type="GO" id="GO:0003729">
    <property type="term" value="F:mRNA binding"/>
    <property type="evidence" value="ECO:0007669"/>
    <property type="project" value="TreeGrafter"/>
</dbReference>
<evidence type="ECO:0000256" key="1">
    <source>
        <dbReference type="SAM" id="MobiDB-lite"/>
    </source>
</evidence>
<reference evidence="4" key="1">
    <citation type="journal article" date="2018" name="Nat. Microbiol.">
        <title>Leveraging single-cell genomics to expand the fungal tree of life.</title>
        <authorList>
            <person name="Ahrendt S.R."/>
            <person name="Quandt C.A."/>
            <person name="Ciobanu D."/>
            <person name="Clum A."/>
            <person name="Salamov A."/>
            <person name="Andreopoulos B."/>
            <person name="Cheng J.F."/>
            <person name="Woyke T."/>
            <person name="Pelin A."/>
            <person name="Henrissat B."/>
            <person name="Reynolds N.K."/>
            <person name="Benny G.L."/>
            <person name="Smith M.E."/>
            <person name="James T.Y."/>
            <person name="Grigoriev I.V."/>
        </authorList>
    </citation>
    <scope>NUCLEOTIDE SEQUENCE [LARGE SCALE GENOMIC DNA]</scope>
    <source>
        <strain evidence="4">CSF55</strain>
    </source>
</reference>
<dbReference type="EMBL" id="ML004961">
    <property type="protein sequence ID" value="RKP21370.1"/>
    <property type="molecule type" value="Genomic_DNA"/>
</dbReference>
<dbReference type="Proteomes" id="UP000281549">
    <property type="component" value="Unassembled WGS sequence"/>
</dbReference>
<evidence type="ECO:0000313" key="4">
    <source>
        <dbReference type="Proteomes" id="UP000281549"/>
    </source>
</evidence>
<protein>
    <recommendedName>
        <fullName evidence="2">LsmAD domain-containing protein</fullName>
    </recommendedName>
</protein>
<dbReference type="PANTHER" id="PTHR12854">
    <property type="entry name" value="ATAXIN 2-RELATED"/>
    <property type="match status" value="1"/>
</dbReference>
<dbReference type="Pfam" id="PF06741">
    <property type="entry name" value="LsmAD"/>
    <property type="match status" value="1"/>
</dbReference>
<organism evidence="3 4">
    <name type="scientific">Rozella allomycis (strain CSF55)</name>
    <dbReference type="NCBI Taxonomy" id="988480"/>
    <lineage>
        <taxon>Eukaryota</taxon>
        <taxon>Fungi</taxon>
        <taxon>Fungi incertae sedis</taxon>
        <taxon>Cryptomycota</taxon>
        <taxon>Cryptomycota incertae sedis</taxon>
        <taxon>Rozella</taxon>
    </lineage>
</organism>
<sequence>MRDGGIFEGIFHSAGEANSPIITLFMAQSLEKDHVFHDEIVLSYNDIISITANKVDTTFAEKPKDKPDTDISGASGNIRERELTPWIPDESDDKEFVKENKNESWDQFKVNEKLFGVKSNFNEEIYTTVLDKNDENFKKREKEAQKIANEILNRKKEGTLSLKLYGAVVRESLPSMRKKISSESKSTIRQIISRNTNFERAEISTEEITEKIQKDFQEFAKAEKEFALQRHAELTSRKNIESDLKASQAKINEFFSKNKIQSPSKSEAAKDTKPKYNFDAAEFKPNMDADIFIPTGSTTNKTRNKTFVKERISKKSSFEGKLSKRIIIKFYERGSKEPIQNVSPIWPHFSTKTHHYLLQNEIEQPQIYYNLPSYPYGFQMPYQDYGYFLQDPNFTSQFNTGQGYLVDTELNSYRQTPDAQTKTKRSGPKNTFGNHKYKGDKNK</sequence>
<gene>
    <name evidence="3" type="ORF">ROZALSC1DRAFT_27215</name>
</gene>
<dbReference type="PANTHER" id="PTHR12854:SF7">
    <property type="entry name" value="ATAXIN-2 HOMOLOG"/>
    <property type="match status" value="1"/>
</dbReference>